<dbReference type="HOGENOM" id="CLU_542706_0_0_11"/>
<gene>
    <name evidence="2" type="ordered locus">MycrhN_3464</name>
</gene>
<feature type="compositionally biased region" description="Low complexity" evidence="1">
    <location>
        <begin position="40"/>
        <end position="49"/>
    </location>
</feature>
<dbReference type="Proteomes" id="UP000005442">
    <property type="component" value="Chromosome"/>
</dbReference>
<organism evidence="2 3">
    <name type="scientific">Mycolicibacterium rhodesiae (strain NBB3)</name>
    <name type="common">Mycobacterium rhodesiae</name>
    <dbReference type="NCBI Taxonomy" id="710685"/>
    <lineage>
        <taxon>Bacteria</taxon>
        <taxon>Bacillati</taxon>
        <taxon>Actinomycetota</taxon>
        <taxon>Actinomycetes</taxon>
        <taxon>Mycobacteriales</taxon>
        <taxon>Mycobacteriaceae</taxon>
        <taxon>Mycolicibacterium</taxon>
    </lineage>
</organism>
<dbReference type="eggNOG" id="COG3271">
    <property type="taxonomic scope" value="Bacteria"/>
</dbReference>
<keyword evidence="3" id="KW-1185">Reference proteome</keyword>
<evidence type="ECO:0000256" key="1">
    <source>
        <dbReference type="SAM" id="MobiDB-lite"/>
    </source>
</evidence>
<evidence type="ECO:0008006" key="4">
    <source>
        <dbReference type="Google" id="ProtNLM"/>
    </source>
</evidence>
<name>G8RS27_MYCRN</name>
<evidence type="ECO:0000313" key="2">
    <source>
        <dbReference type="EMBL" id="AEV73984.1"/>
    </source>
</evidence>
<feature type="compositionally biased region" description="Polar residues" evidence="1">
    <location>
        <begin position="21"/>
        <end position="39"/>
    </location>
</feature>
<proteinExistence type="predicted"/>
<dbReference type="PATRIC" id="fig|710685.3.peg.3470"/>
<dbReference type="AlphaFoldDB" id="G8RS27"/>
<accession>G8RS27</accession>
<dbReference type="STRING" id="710685.MycrhN_3464"/>
<feature type="region of interest" description="Disordered" evidence="1">
    <location>
        <begin position="1"/>
        <end position="49"/>
    </location>
</feature>
<dbReference type="KEGG" id="mrh:MycrhN_3464"/>
<sequence length="502" mass="52694">MVTAPVVIDDEAQRNNNNNNRGSDLQSSDSSVTPGNNSPATTVGGTSTVHGGAGINSLGATDLTVSGTDADVAISTDTNTVTLITDLPLDSQNAAPSGDPVPSLTAIDLESGQLVDVDLSTNGPVAPPLPGVMLGGLDQVRRDLEKGFNSGSVTHLSTVQADPPNPSWSVPDKLTLDPTSAERIAAFQKQQAERIGVFNEAQAARVAAFNQQLAETSAANPIGALLNSAAFVVSELVNTAAVVVTEFVNFISFGVTQFIQGISDWFNTPAVFTGMYGDPATNGQYWQSQRAENCVLQSMAMIINQLNGTANPVPDEEAIAQLAAETQSVANPDEKMYEGLYKADGVTTTTDRVDIKDGLKLLDMYGITATLTKYEKTEGNLALRALAFALADPTKAVSVGLQGGTIWNEVEGDPLPNISSADHQVVVIGIDFDAKIVHLNDSGFHENGNDAGRNLKVSLDTFMRAWQTDKYETIVASLKVPNTLASVTSTDVSGPTELVSVG</sequence>
<protein>
    <recommendedName>
        <fullName evidence="4">Peptidase C39-like domain-containing protein</fullName>
    </recommendedName>
</protein>
<evidence type="ECO:0000313" key="3">
    <source>
        <dbReference type="Proteomes" id="UP000005442"/>
    </source>
</evidence>
<reference evidence="2 3" key="1">
    <citation type="submission" date="2011-12" db="EMBL/GenBank/DDBJ databases">
        <title>Complete sequence of Mycobacterium rhodesiae NBB3.</title>
        <authorList>
            <consortium name="US DOE Joint Genome Institute"/>
            <person name="Lucas S."/>
            <person name="Han J."/>
            <person name="Lapidus A."/>
            <person name="Cheng J.-F."/>
            <person name="Goodwin L."/>
            <person name="Pitluck S."/>
            <person name="Peters L."/>
            <person name="Mikhailova N."/>
            <person name="Gu W."/>
            <person name="Detter J.C."/>
            <person name="Han C."/>
            <person name="Tapia R."/>
            <person name="Land M."/>
            <person name="Hauser L."/>
            <person name="Kyrpides N."/>
            <person name="Ivanova N."/>
            <person name="Pagani I."/>
            <person name="Mattes T."/>
            <person name="Holmes A."/>
            <person name="Rutledge P."/>
            <person name="Paulsen I."/>
            <person name="Coleman N."/>
            <person name="Woyke T."/>
        </authorList>
    </citation>
    <scope>NUCLEOTIDE SEQUENCE [LARGE SCALE GENOMIC DNA]</scope>
    <source>
        <strain evidence="2 3">NBB3</strain>
    </source>
</reference>
<dbReference type="EMBL" id="CP003169">
    <property type="protein sequence ID" value="AEV73984.1"/>
    <property type="molecule type" value="Genomic_DNA"/>
</dbReference>